<comment type="caution">
    <text evidence="1">The sequence shown here is derived from an EMBL/GenBank/DDBJ whole genome shotgun (WGS) entry which is preliminary data.</text>
</comment>
<protein>
    <submittedName>
        <fullName evidence="1">Uncharacterized protein</fullName>
    </submittedName>
</protein>
<reference evidence="1 2" key="1">
    <citation type="journal article" date="2019" name="New Phytol.">
        <title>Comparative genomics reveals unique wood-decay strategies and fruiting body development in the Schizophyllaceae.</title>
        <authorList>
            <person name="Almasi E."/>
            <person name="Sahu N."/>
            <person name="Krizsan K."/>
            <person name="Balint B."/>
            <person name="Kovacs G.M."/>
            <person name="Kiss B."/>
            <person name="Cseklye J."/>
            <person name="Drula E."/>
            <person name="Henrissat B."/>
            <person name="Nagy I."/>
            <person name="Chovatia M."/>
            <person name="Adam C."/>
            <person name="LaButti K."/>
            <person name="Lipzen A."/>
            <person name="Riley R."/>
            <person name="Grigoriev I.V."/>
            <person name="Nagy L.G."/>
        </authorList>
    </citation>
    <scope>NUCLEOTIDE SEQUENCE [LARGE SCALE GENOMIC DNA]</scope>
    <source>
        <strain evidence="1 2">NL-1724</strain>
    </source>
</reference>
<name>A0A550BXH9_9AGAR</name>
<gene>
    <name evidence="1" type="ORF">BD626DRAFT_574705</name>
</gene>
<accession>A0A550BXH9</accession>
<evidence type="ECO:0000313" key="2">
    <source>
        <dbReference type="Proteomes" id="UP000320762"/>
    </source>
</evidence>
<sequence>MILRPVAGISDSIPGCLIQDAFEIATLPLACPRPGPLAPLVRYQDLRRPVPPRVASLVSVQSFDVGHDPTGQRLSFAQLPSCALAVALHGTIPMRVAEAGGLHVLLRAHARSLAERAVVGTKAELRPVVVPHWLGLNQSGGLQAWARVLVGDDRTTKLDGQTREERIEALMMARHIIQFSTTIGVKRLDAVSARYLC</sequence>
<evidence type="ECO:0000313" key="1">
    <source>
        <dbReference type="EMBL" id="TRM57250.1"/>
    </source>
</evidence>
<dbReference type="EMBL" id="VDMD01000050">
    <property type="protein sequence ID" value="TRM57250.1"/>
    <property type="molecule type" value="Genomic_DNA"/>
</dbReference>
<proteinExistence type="predicted"/>
<keyword evidence="2" id="KW-1185">Reference proteome</keyword>
<organism evidence="1 2">
    <name type="scientific">Schizophyllum amplum</name>
    <dbReference type="NCBI Taxonomy" id="97359"/>
    <lineage>
        <taxon>Eukaryota</taxon>
        <taxon>Fungi</taxon>
        <taxon>Dikarya</taxon>
        <taxon>Basidiomycota</taxon>
        <taxon>Agaricomycotina</taxon>
        <taxon>Agaricomycetes</taxon>
        <taxon>Agaricomycetidae</taxon>
        <taxon>Agaricales</taxon>
        <taxon>Schizophyllaceae</taxon>
        <taxon>Schizophyllum</taxon>
    </lineage>
</organism>
<dbReference type="Proteomes" id="UP000320762">
    <property type="component" value="Unassembled WGS sequence"/>
</dbReference>
<dbReference type="AlphaFoldDB" id="A0A550BXH9"/>